<proteinExistence type="predicted"/>
<reference evidence="2 3" key="1">
    <citation type="journal article" date="2015" name="Genome Biol. Evol.">
        <title>Phylogenomic analyses indicate that early fungi evolved digesting cell walls of algal ancestors of land plants.</title>
        <authorList>
            <person name="Chang Y."/>
            <person name="Wang S."/>
            <person name="Sekimoto S."/>
            <person name="Aerts A.L."/>
            <person name="Choi C."/>
            <person name="Clum A."/>
            <person name="LaButti K.M."/>
            <person name="Lindquist E.A."/>
            <person name="Yee Ngan C."/>
            <person name="Ohm R.A."/>
            <person name="Salamov A.A."/>
            <person name="Grigoriev I.V."/>
            <person name="Spatafora J.W."/>
            <person name="Berbee M.L."/>
        </authorList>
    </citation>
    <scope>NUCLEOTIDE SEQUENCE [LARGE SCALE GENOMIC DNA]</scope>
    <source>
        <strain evidence="2 3">JEL478</strain>
    </source>
</reference>
<dbReference type="EMBL" id="KQ965800">
    <property type="protein sequence ID" value="KXS11571.1"/>
    <property type="molecule type" value="Genomic_DNA"/>
</dbReference>
<organism evidence="2 3">
    <name type="scientific">Gonapodya prolifera (strain JEL478)</name>
    <name type="common">Monoblepharis prolifera</name>
    <dbReference type="NCBI Taxonomy" id="1344416"/>
    <lineage>
        <taxon>Eukaryota</taxon>
        <taxon>Fungi</taxon>
        <taxon>Fungi incertae sedis</taxon>
        <taxon>Chytridiomycota</taxon>
        <taxon>Chytridiomycota incertae sedis</taxon>
        <taxon>Monoblepharidomycetes</taxon>
        <taxon>Monoblepharidales</taxon>
        <taxon>Gonapodyaceae</taxon>
        <taxon>Gonapodya</taxon>
    </lineage>
</organism>
<sequence length="87" mass="10046">MFSTRLHSRWHGPHAKYPGRQESARQSVLQLESLSRSAYPVLCLPWALPALVLRQAVWPPLSSQQWVDMLQQDPHSPFSSLWVQRGQ</sequence>
<keyword evidence="3" id="KW-1185">Reference proteome</keyword>
<accession>A0A139A453</accession>
<feature type="compositionally biased region" description="Basic residues" evidence="1">
    <location>
        <begin position="1"/>
        <end position="14"/>
    </location>
</feature>
<evidence type="ECO:0000313" key="2">
    <source>
        <dbReference type="EMBL" id="KXS11571.1"/>
    </source>
</evidence>
<evidence type="ECO:0000256" key="1">
    <source>
        <dbReference type="SAM" id="MobiDB-lite"/>
    </source>
</evidence>
<dbReference type="Proteomes" id="UP000070544">
    <property type="component" value="Unassembled WGS sequence"/>
</dbReference>
<feature type="region of interest" description="Disordered" evidence="1">
    <location>
        <begin position="1"/>
        <end position="22"/>
    </location>
</feature>
<gene>
    <name evidence="2" type="ORF">M427DRAFT_158132</name>
</gene>
<dbReference type="AlphaFoldDB" id="A0A139A453"/>
<name>A0A139A453_GONPJ</name>
<evidence type="ECO:0000313" key="3">
    <source>
        <dbReference type="Proteomes" id="UP000070544"/>
    </source>
</evidence>
<protein>
    <submittedName>
        <fullName evidence="2">Uncharacterized protein</fullName>
    </submittedName>
</protein>